<evidence type="ECO:0000313" key="3">
    <source>
        <dbReference type="Proteomes" id="UP000625711"/>
    </source>
</evidence>
<gene>
    <name evidence="2" type="ORF">GWI33_005389</name>
</gene>
<dbReference type="Proteomes" id="UP000625711">
    <property type="component" value="Unassembled WGS sequence"/>
</dbReference>
<reference evidence="2" key="1">
    <citation type="submission" date="2020-08" db="EMBL/GenBank/DDBJ databases">
        <title>Genome sequencing and assembly of the red palm weevil Rhynchophorus ferrugineus.</title>
        <authorList>
            <person name="Dias G.B."/>
            <person name="Bergman C.M."/>
            <person name="Manee M."/>
        </authorList>
    </citation>
    <scope>NUCLEOTIDE SEQUENCE</scope>
    <source>
        <strain evidence="2">AA-2017</strain>
        <tissue evidence="2">Whole larva</tissue>
    </source>
</reference>
<comment type="caution">
    <text evidence="2">The sequence shown here is derived from an EMBL/GenBank/DDBJ whole genome shotgun (WGS) entry which is preliminary data.</text>
</comment>
<dbReference type="EMBL" id="JAACXV010000269">
    <property type="protein sequence ID" value="KAF7280923.1"/>
    <property type="molecule type" value="Genomic_DNA"/>
</dbReference>
<accession>A0A834ILR6</accession>
<protein>
    <submittedName>
        <fullName evidence="2">Uncharacterized protein</fullName>
    </submittedName>
</protein>
<dbReference type="AlphaFoldDB" id="A0A834ILR6"/>
<evidence type="ECO:0000313" key="2">
    <source>
        <dbReference type="EMBL" id="KAF7280923.1"/>
    </source>
</evidence>
<organism evidence="2 3">
    <name type="scientific">Rhynchophorus ferrugineus</name>
    <name type="common">Red palm weevil</name>
    <name type="synonym">Curculio ferrugineus</name>
    <dbReference type="NCBI Taxonomy" id="354439"/>
    <lineage>
        <taxon>Eukaryota</taxon>
        <taxon>Metazoa</taxon>
        <taxon>Ecdysozoa</taxon>
        <taxon>Arthropoda</taxon>
        <taxon>Hexapoda</taxon>
        <taxon>Insecta</taxon>
        <taxon>Pterygota</taxon>
        <taxon>Neoptera</taxon>
        <taxon>Endopterygota</taxon>
        <taxon>Coleoptera</taxon>
        <taxon>Polyphaga</taxon>
        <taxon>Cucujiformia</taxon>
        <taxon>Curculionidae</taxon>
        <taxon>Dryophthorinae</taxon>
        <taxon>Rhynchophorus</taxon>
    </lineage>
</organism>
<proteinExistence type="predicted"/>
<keyword evidence="3" id="KW-1185">Reference proteome</keyword>
<dbReference type="OrthoDB" id="7694007at2759"/>
<name>A0A834ILR6_RHYFE</name>
<evidence type="ECO:0000256" key="1">
    <source>
        <dbReference type="SAM" id="MobiDB-lite"/>
    </source>
</evidence>
<feature type="compositionally biased region" description="Low complexity" evidence="1">
    <location>
        <begin position="305"/>
        <end position="318"/>
    </location>
</feature>
<feature type="region of interest" description="Disordered" evidence="1">
    <location>
        <begin position="305"/>
        <end position="324"/>
    </location>
</feature>
<sequence length="324" mass="35551">MFVCTDRCDHCCDSCCSNYVRCTTSHCCHRQCHYECQSFACRTDCRRSCFNSLNNKDSHNGISAAVSGRIRESSQSSNVQNATNLARHNITTVINLKNTINYTNVMDIPISLNYTNNNNISVVEQSKNSRGGNTDGCCTVIGPKQCKITKFSPYLRCFHTRSRQCGSFCTANIVHQETTEICNSFNNLGINQNCKTELTYIPQPEPKCSYTASWPYVSCGIKAPSGMCNGCSGLQTMEGYSSCPSICQQGMNLGAPYGYGSPYQSNFNPYSNICIYFPHLCSALPSFPIVYQVPDIKENNISASAATTASATSDTTTTVPVNPV</sequence>